<evidence type="ECO:0000313" key="2">
    <source>
        <dbReference type="EMBL" id="NYF38349.1"/>
    </source>
</evidence>
<comment type="caution">
    <text evidence="2">The sequence shown here is derived from an EMBL/GenBank/DDBJ whole genome shotgun (WGS) entry which is preliminary data.</text>
</comment>
<gene>
    <name evidence="2" type="ORF">HDA43_000508</name>
</gene>
<reference evidence="2 3" key="1">
    <citation type="submission" date="2020-07" db="EMBL/GenBank/DDBJ databases">
        <title>Sequencing the genomes of 1000 actinobacteria strains.</title>
        <authorList>
            <person name="Klenk H.-P."/>
        </authorList>
    </citation>
    <scope>NUCLEOTIDE SEQUENCE [LARGE SCALE GENOMIC DNA]</scope>
    <source>
        <strain evidence="2 3">DSM 45763</strain>
    </source>
</reference>
<dbReference type="EMBL" id="JACCCO010000001">
    <property type="protein sequence ID" value="NYF38349.1"/>
    <property type="molecule type" value="Genomic_DNA"/>
</dbReference>
<dbReference type="InterPro" id="IPR045865">
    <property type="entry name" value="ACT-like_dom_sf"/>
</dbReference>
<dbReference type="Gene3D" id="3.30.70.260">
    <property type="match status" value="1"/>
</dbReference>
<feature type="domain" description="ACT" evidence="1">
    <location>
        <begin position="4"/>
        <end position="82"/>
    </location>
</feature>
<evidence type="ECO:0000259" key="1">
    <source>
        <dbReference type="PROSITE" id="PS51671"/>
    </source>
</evidence>
<organism evidence="2 3">
    <name type="scientific">Streptosporangium sandarakinum</name>
    <dbReference type="NCBI Taxonomy" id="1260955"/>
    <lineage>
        <taxon>Bacteria</taxon>
        <taxon>Bacillati</taxon>
        <taxon>Actinomycetota</taxon>
        <taxon>Actinomycetes</taxon>
        <taxon>Streptosporangiales</taxon>
        <taxon>Streptosporangiaceae</taxon>
        <taxon>Streptosporangium</taxon>
    </lineage>
</organism>
<accession>A0A852UQ85</accession>
<dbReference type="PROSITE" id="PS51671">
    <property type="entry name" value="ACT"/>
    <property type="match status" value="1"/>
</dbReference>
<proteinExistence type="predicted"/>
<sequence length="212" mass="22291">MMFRLRVSLPDRPGALGQVARVLGTLGADILQVTVLEREGGRAVDDFTVSWPGVTDTGSIGDRLSAVPGLNVEAAWPTREIPGCTPDYDLLRHVAADPGRAFVTLVDAAPGLVGAGWAVTVRSGTGEVVHRSWQAPETLEGPVDAATWGGPEGTAWTAPPRPAVLCSGGHHLMSLPIPGADLHLVLARDAAFHRAELDRVVRVVEIVAIVGR</sequence>
<dbReference type="Proteomes" id="UP000576393">
    <property type="component" value="Unassembled WGS sequence"/>
</dbReference>
<dbReference type="AlphaFoldDB" id="A0A852UQ85"/>
<protein>
    <recommendedName>
        <fullName evidence="1">ACT domain-containing protein</fullName>
    </recommendedName>
</protein>
<keyword evidence="3" id="KW-1185">Reference proteome</keyword>
<evidence type="ECO:0000313" key="3">
    <source>
        <dbReference type="Proteomes" id="UP000576393"/>
    </source>
</evidence>
<dbReference type="SUPFAM" id="SSF55021">
    <property type="entry name" value="ACT-like"/>
    <property type="match status" value="1"/>
</dbReference>
<dbReference type="RefSeq" id="WP_179818111.1">
    <property type="nucleotide sequence ID" value="NZ_JACCCO010000001.1"/>
</dbReference>
<dbReference type="InterPro" id="IPR002912">
    <property type="entry name" value="ACT_dom"/>
</dbReference>
<dbReference type="Pfam" id="PF01842">
    <property type="entry name" value="ACT"/>
    <property type="match status" value="1"/>
</dbReference>
<name>A0A852UQ85_9ACTN</name>